<comment type="caution">
    <text evidence="4">The sequence shown here is derived from an EMBL/GenBank/DDBJ whole genome shotgun (WGS) entry which is preliminary data.</text>
</comment>
<dbReference type="OrthoDB" id="6108017at2759"/>
<dbReference type="EMBL" id="JAABOA010000035">
    <property type="protein sequence ID" value="KAF9586407.1"/>
    <property type="molecule type" value="Genomic_DNA"/>
</dbReference>
<keyword evidence="5" id="KW-1185">Reference proteome</keyword>
<dbReference type="InterPro" id="IPR002928">
    <property type="entry name" value="Myosin_tail"/>
</dbReference>
<evidence type="ECO:0000259" key="3">
    <source>
        <dbReference type="Pfam" id="PF01576"/>
    </source>
</evidence>
<reference evidence="4" key="1">
    <citation type="journal article" date="2020" name="Fungal Divers.">
        <title>Resolving the Mortierellaceae phylogeny through synthesis of multi-gene phylogenetics and phylogenomics.</title>
        <authorList>
            <person name="Vandepol N."/>
            <person name="Liber J."/>
            <person name="Desiro A."/>
            <person name="Na H."/>
            <person name="Kennedy M."/>
            <person name="Barry K."/>
            <person name="Grigoriev I.V."/>
            <person name="Miller A.N."/>
            <person name="O'Donnell K."/>
            <person name="Stajich J.E."/>
            <person name="Bonito G."/>
        </authorList>
    </citation>
    <scope>NUCLEOTIDE SEQUENCE</scope>
    <source>
        <strain evidence="4">KOD1015</strain>
    </source>
</reference>
<dbReference type="Proteomes" id="UP000780801">
    <property type="component" value="Unassembled WGS sequence"/>
</dbReference>
<evidence type="ECO:0000256" key="2">
    <source>
        <dbReference type="SAM" id="Coils"/>
    </source>
</evidence>
<accession>A0A9P6KIX1</accession>
<organism evidence="4 5">
    <name type="scientific">Lunasporangiospora selenospora</name>
    <dbReference type="NCBI Taxonomy" id="979761"/>
    <lineage>
        <taxon>Eukaryota</taxon>
        <taxon>Fungi</taxon>
        <taxon>Fungi incertae sedis</taxon>
        <taxon>Mucoromycota</taxon>
        <taxon>Mortierellomycotina</taxon>
        <taxon>Mortierellomycetes</taxon>
        <taxon>Mortierellales</taxon>
        <taxon>Mortierellaceae</taxon>
        <taxon>Lunasporangiospora</taxon>
    </lineage>
</organism>
<feature type="coiled-coil region" evidence="2">
    <location>
        <begin position="388"/>
        <end position="471"/>
    </location>
</feature>
<dbReference type="Gene3D" id="1.20.5.340">
    <property type="match status" value="1"/>
</dbReference>
<feature type="domain" description="Myosin tail" evidence="3">
    <location>
        <begin position="71"/>
        <end position="472"/>
    </location>
</feature>
<dbReference type="GO" id="GO:0016459">
    <property type="term" value="C:myosin complex"/>
    <property type="evidence" value="ECO:0007669"/>
    <property type="project" value="InterPro"/>
</dbReference>
<dbReference type="AlphaFoldDB" id="A0A9P6KIX1"/>
<feature type="coiled-coil region" evidence="2">
    <location>
        <begin position="57"/>
        <end position="351"/>
    </location>
</feature>
<sequence length="483" mass="56651">MQELQIKSEAEAAKMNELQDTVQLYKVRADGAMSRLELADLNRLKAEKSEAFIRLHLKDIEESLQEAINERRLAEEKASTYLQQMRELEDNMEEDLILNADLKLMRRQMDDELSLEREKHRKEIEEAEHALESLKVKNQKDIRQFSSEMELERVNFQKMRETHKTLTTELEEINQRFDEELRSNQNWKKDKERLEARNQDLNQSYQDLLVSQDDLQLQIVSLLSQLREVRAALDESESARVALEKTKRGLEQRLDDVGEQFHTVTQNKQSTERIKMALDQEAVNLRKQLEESQYLVVLGTEKLRKAELAVIEAEGELAKEKVTNEENKRSKVTLEKQVADLSTRIADLEANAQASGPRSVIILQQRLDEKTSQLDAEIRSRQEALRIQRRCERAIRDLQHQLEEREKVRARQDEEAQKMDQKIRSLRQKVEDLVLAENNLTIAKRKAERESVEAKEKSVRLEREVEKMRVRLDTQTRVAIPVA</sequence>
<gene>
    <name evidence="4" type="ORF">BGW38_005524</name>
</gene>
<evidence type="ECO:0000313" key="5">
    <source>
        <dbReference type="Proteomes" id="UP000780801"/>
    </source>
</evidence>
<dbReference type="SUPFAM" id="SSF90257">
    <property type="entry name" value="Myosin rod fragments"/>
    <property type="match status" value="1"/>
</dbReference>
<name>A0A9P6KIX1_9FUNG</name>
<evidence type="ECO:0000313" key="4">
    <source>
        <dbReference type="EMBL" id="KAF9586407.1"/>
    </source>
</evidence>
<proteinExistence type="predicted"/>
<evidence type="ECO:0000256" key="1">
    <source>
        <dbReference type="ARBA" id="ARBA00023054"/>
    </source>
</evidence>
<keyword evidence="1 2" id="KW-0175">Coiled coil</keyword>
<dbReference type="Pfam" id="PF01576">
    <property type="entry name" value="Myosin_tail_1"/>
    <property type="match status" value="1"/>
</dbReference>
<protein>
    <recommendedName>
        <fullName evidence="3">Myosin tail domain-containing protein</fullName>
    </recommendedName>
</protein>